<evidence type="ECO:0000256" key="3">
    <source>
        <dbReference type="ARBA" id="ARBA00023004"/>
    </source>
</evidence>
<dbReference type="GO" id="GO:0009055">
    <property type="term" value="F:electron transfer activity"/>
    <property type="evidence" value="ECO:0007669"/>
    <property type="project" value="UniProtKB-UniRule"/>
</dbReference>
<evidence type="ECO:0000256" key="2">
    <source>
        <dbReference type="ARBA" id="ARBA00022723"/>
    </source>
</evidence>
<dbReference type="OrthoDB" id="9803319at2"/>
<feature type="domain" description="4Fe-4S ferredoxin-type" evidence="6">
    <location>
        <begin position="3"/>
        <end position="33"/>
    </location>
</feature>
<dbReference type="GO" id="GO:0051536">
    <property type="term" value="F:iron-sulfur cluster binding"/>
    <property type="evidence" value="ECO:0007669"/>
    <property type="project" value="UniProtKB-KW"/>
</dbReference>
<dbReference type="Proteomes" id="UP000276223">
    <property type="component" value="Unassembled WGS sequence"/>
</dbReference>
<dbReference type="RefSeq" id="WP_123291203.1">
    <property type="nucleotide sequence ID" value="NZ_RJVA01000015.1"/>
</dbReference>
<name>A0A3N1UNT0_9BACT</name>
<keyword evidence="5" id="KW-0813">Transport</keyword>
<protein>
    <recommendedName>
        <fullName evidence="5">Ferredoxin</fullName>
    </recommendedName>
</protein>
<dbReference type="InterPro" id="IPR017896">
    <property type="entry name" value="4Fe4S_Fe-S-bd"/>
</dbReference>
<dbReference type="InterPro" id="IPR001080">
    <property type="entry name" value="3Fe4S_ferredoxin"/>
</dbReference>
<evidence type="ECO:0000256" key="4">
    <source>
        <dbReference type="ARBA" id="ARBA00023014"/>
    </source>
</evidence>
<dbReference type="GO" id="GO:0005506">
    <property type="term" value="F:iron ion binding"/>
    <property type="evidence" value="ECO:0007669"/>
    <property type="project" value="UniProtKB-UniRule"/>
</dbReference>
<evidence type="ECO:0000259" key="6">
    <source>
        <dbReference type="PROSITE" id="PS51379"/>
    </source>
</evidence>
<dbReference type="PRINTS" id="PR00352">
    <property type="entry name" value="3FE4SFRDOXIN"/>
</dbReference>
<evidence type="ECO:0000313" key="8">
    <source>
        <dbReference type="Proteomes" id="UP000276223"/>
    </source>
</evidence>
<comment type="caution">
    <text evidence="7">The sequence shown here is derived from an EMBL/GenBank/DDBJ whole genome shotgun (WGS) entry which is preliminary data.</text>
</comment>
<keyword evidence="3 5" id="KW-0408">Iron</keyword>
<dbReference type="PROSITE" id="PS00198">
    <property type="entry name" value="4FE4S_FER_1"/>
    <property type="match status" value="1"/>
</dbReference>
<organism evidence="7 8">
    <name type="scientific">Desulfosoma caldarium</name>
    <dbReference type="NCBI Taxonomy" id="610254"/>
    <lineage>
        <taxon>Bacteria</taxon>
        <taxon>Pseudomonadati</taxon>
        <taxon>Thermodesulfobacteriota</taxon>
        <taxon>Syntrophobacteria</taxon>
        <taxon>Syntrophobacterales</taxon>
        <taxon>Syntrophobacteraceae</taxon>
        <taxon>Desulfosoma</taxon>
    </lineage>
</organism>
<reference evidence="7 8" key="1">
    <citation type="submission" date="2018-11" db="EMBL/GenBank/DDBJ databases">
        <title>Genomic Encyclopedia of Type Strains, Phase IV (KMG-IV): sequencing the most valuable type-strain genomes for metagenomic binning, comparative biology and taxonomic classification.</title>
        <authorList>
            <person name="Goeker M."/>
        </authorList>
    </citation>
    <scope>NUCLEOTIDE SEQUENCE [LARGE SCALE GENOMIC DNA]</scope>
    <source>
        <strain evidence="7 8">DSM 22027</strain>
    </source>
</reference>
<dbReference type="Pfam" id="PF13370">
    <property type="entry name" value="Fer4_13"/>
    <property type="match status" value="1"/>
</dbReference>
<proteinExistence type="predicted"/>
<keyword evidence="5" id="KW-0249">Electron transport</keyword>
<dbReference type="EMBL" id="RJVA01000015">
    <property type="protein sequence ID" value="ROQ90137.1"/>
    <property type="molecule type" value="Genomic_DNA"/>
</dbReference>
<sequence length="64" mass="7079">MERRIALDEECCLGCETCVELCPHVFAMDSDKEKAYVLDEAAGDEACIEEAMASCPAECISWED</sequence>
<gene>
    <name evidence="7" type="ORF">EDC27_2749</name>
</gene>
<evidence type="ECO:0000256" key="5">
    <source>
        <dbReference type="RuleBase" id="RU368020"/>
    </source>
</evidence>
<accession>A0A3N1UNT0</accession>
<keyword evidence="2 5" id="KW-0479">Metal-binding</keyword>
<keyword evidence="8" id="KW-1185">Reference proteome</keyword>
<dbReference type="PROSITE" id="PS51379">
    <property type="entry name" value="4FE4S_FER_2"/>
    <property type="match status" value="1"/>
</dbReference>
<evidence type="ECO:0000313" key="7">
    <source>
        <dbReference type="EMBL" id="ROQ90137.1"/>
    </source>
</evidence>
<dbReference type="Gene3D" id="3.30.70.20">
    <property type="match status" value="1"/>
</dbReference>
<keyword evidence="4 5" id="KW-0411">Iron-sulfur</keyword>
<dbReference type="InterPro" id="IPR017900">
    <property type="entry name" value="4Fe4S_Fe_S_CS"/>
</dbReference>
<dbReference type="PANTHER" id="PTHR44579">
    <property type="entry name" value="OS01G0730500 PROTEIN"/>
    <property type="match status" value="1"/>
</dbReference>
<dbReference type="PANTHER" id="PTHR44579:SF2">
    <property type="entry name" value="OS01G0730500 PROTEIN"/>
    <property type="match status" value="1"/>
</dbReference>
<dbReference type="AlphaFoldDB" id="A0A3N1UNT0"/>
<evidence type="ECO:0000256" key="1">
    <source>
        <dbReference type="ARBA" id="ARBA00003532"/>
    </source>
</evidence>
<comment type="function">
    <text evidence="1 5">Ferredoxins are iron-sulfur proteins that transfer electrons in a wide variety of metabolic reactions.</text>
</comment>
<dbReference type="SUPFAM" id="SSF54862">
    <property type="entry name" value="4Fe-4S ferredoxins"/>
    <property type="match status" value="1"/>
</dbReference>